<evidence type="ECO:0000256" key="2">
    <source>
        <dbReference type="SAM" id="SignalP"/>
    </source>
</evidence>
<evidence type="ECO:0000313" key="5">
    <source>
        <dbReference type="RefSeq" id="XP_030758814.1"/>
    </source>
</evidence>
<dbReference type="KEGG" id="soy:115884396"/>
<dbReference type="Pfam" id="PF01562">
    <property type="entry name" value="Pep_M12B_propep"/>
    <property type="match status" value="1"/>
</dbReference>
<dbReference type="RefSeq" id="XP_030758814.1">
    <property type="nucleotide sequence ID" value="XM_030902954.1"/>
</dbReference>
<organism evidence="4 5">
    <name type="scientific">Sitophilus oryzae</name>
    <name type="common">Rice weevil</name>
    <name type="synonym">Curculio oryzae</name>
    <dbReference type="NCBI Taxonomy" id="7048"/>
    <lineage>
        <taxon>Eukaryota</taxon>
        <taxon>Metazoa</taxon>
        <taxon>Ecdysozoa</taxon>
        <taxon>Arthropoda</taxon>
        <taxon>Hexapoda</taxon>
        <taxon>Insecta</taxon>
        <taxon>Pterygota</taxon>
        <taxon>Neoptera</taxon>
        <taxon>Endopterygota</taxon>
        <taxon>Coleoptera</taxon>
        <taxon>Polyphaga</taxon>
        <taxon>Cucujiformia</taxon>
        <taxon>Curculionidae</taxon>
        <taxon>Dryophthorinae</taxon>
        <taxon>Sitophilus</taxon>
    </lineage>
</organism>
<proteinExistence type="predicted"/>
<feature type="domain" description="Peptidase M12B propeptide" evidence="3">
    <location>
        <begin position="57"/>
        <end position="121"/>
    </location>
</feature>
<evidence type="ECO:0000256" key="1">
    <source>
        <dbReference type="ARBA" id="ARBA00023157"/>
    </source>
</evidence>
<reference evidence="5" key="1">
    <citation type="submission" date="2025-08" db="UniProtKB">
        <authorList>
            <consortium name="RefSeq"/>
        </authorList>
    </citation>
    <scope>IDENTIFICATION</scope>
    <source>
        <tissue evidence="5">Gonads</tissue>
    </source>
</reference>
<dbReference type="InterPro" id="IPR002870">
    <property type="entry name" value="Peptidase_M12B_N"/>
</dbReference>
<keyword evidence="2" id="KW-0732">Signal</keyword>
<feature type="chain" id="PRO_5027115976" evidence="2">
    <location>
        <begin position="17"/>
        <end position="312"/>
    </location>
</feature>
<dbReference type="OrthoDB" id="9942326at2759"/>
<name>A0A6J2Y6W5_SITOR</name>
<keyword evidence="4" id="KW-1185">Reference proteome</keyword>
<dbReference type="Proteomes" id="UP000504635">
    <property type="component" value="Unplaced"/>
</dbReference>
<gene>
    <name evidence="5" type="primary">LOC115884396</name>
</gene>
<dbReference type="GeneID" id="115884396"/>
<keyword evidence="1" id="KW-1015">Disulfide bond</keyword>
<dbReference type="InParanoid" id="A0A6J2Y6W5"/>
<accession>A0A6J2Y6W5</accession>
<dbReference type="AlphaFoldDB" id="A0A6J2Y6W5"/>
<evidence type="ECO:0000259" key="3">
    <source>
        <dbReference type="Pfam" id="PF01562"/>
    </source>
</evidence>
<evidence type="ECO:0000313" key="4">
    <source>
        <dbReference type="Proteomes" id="UP000504635"/>
    </source>
</evidence>
<sequence>MLKYLFALLFVRLIQCGTLKEARFLNDAMSEHDLAYYFQTTDRDAIPDYEVVHLPVEELVKDDLKEENDDEGIEYSFSAFQRPINLKLKKNTNILGTTFKTYIHEDDNVQYLNQTPLNCHYLHEDEEFVAALSMCTPKAVVDLIRNVNCILARFYFWTTTFEIHPLTPKLQRLVKRDISDEEPSSQRRVPHIIKRARFAKDFLFDDLFPTAGNLLDRNEELNDNIGDIFEDEIFQNTLNNNLYRRAPPMTVELALFFDEAAYKIFGPYFGYDDRKLQNMLLAYINGVSKNFVLYLHTYTYMHMYRVGQIRRF</sequence>
<protein>
    <submittedName>
        <fullName evidence="5">Uncharacterized protein LOC115884396</fullName>
    </submittedName>
</protein>
<feature type="signal peptide" evidence="2">
    <location>
        <begin position="1"/>
        <end position="16"/>
    </location>
</feature>